<dbReference type="Gene3D" id="1.25.40.10">
    <property type="entry name" value="Tetratricopeptide repeat domain"/>
    <property type="match status" value="2"/>
</dbReference>
<dbReference type="Pfam" id="PF14559">
    <property type="entry name" value="TPR_19"/>
    <property type="match status" value="2"/>
</dbReference>
<name>A0A1F6D1M9_HANXR</name>
<gene>
    <name evidence="4" type="ORF">A3F84_21690</name>
</gene>
<dbReference type="PANTHER" id="PTHR45586">
    <property type="entry name" value="TPR REPEAT-CONTAINING PROTEIN PA4667"/>
    <property type="match status" value="1"/>
</dbReference>
<keyword evidence="1" id="KW-0677">Repeat</keyword>
<evidence type="ECO:0000256" key="1">
    <source>
        <dbReference type="ARBA" id="ARBA00022737"/>
    </source>
</evidence>
<sequence length="288" mass="32218">MPIFFTTPLKRPFVTSLVFACLLSLACQSREAYRLAERASTHEQAGRLRDAAAAYEQASALSPEDPYLLAKAGVANLRANQIEAALPYLKKAHELAPDYLAPLQGLARAYAATQDTQRAVETLKRISALSSGDAVANAEAGLMYRSLGRPEEALKAFEEALKADPGLHQAHAELGTLYYERRDYDRAEQAYKIALRLNPYDARTLNNLAWMYAEQGVHLDEALKLSLLSLRLDSDQPAYIDTLAEIYYRKGDREQAIDWIRRAISIAPDVEHYRRQFRKFLAGGGQKV</sequence>
<dbReference type="SMART" id="SM00028">
    <property type="entry name" value="TPR"/>
    <property type="match status" value="7"/>
</dbReference>
<dbReference type="InterPro" id="IPR019734">
    <property type="entry name" value="TPR_rpt"/>
</dbReference>
<reference evidence="4 5" key="1">
    <citation type="journal article" date="2016" name="Nat. Commun.">
        <title>Thousands of microbial genomes shed light on interconnected biogeochemical processes in an aquifer system.</title>
        <authorList>
            <person name="Anantharaman K."/>
            <person name="Brown C.T."/>
            <person name="Hug L.A."/>
            <person name="Sharon I."/>
            <person name="Castelle C.J."/>
            <person name="Probst A.J."/>
            <person name="Thomas B.C."/>
            <person name="Singh A."/>
            <person name="Wilkins M.J."/>
            <person name="Karaoz U."/>
            <person name="Brodie E.L."/>
            <person name="Williams K.H."/>
            <person name="Hubbard S.S."/>
            <person name="Banfield J.F."/>
        </authorList>
    </citation>
    <scope>NUCLEOTIDE SEQUENCE [LARGE SCALE GENOMIC DNA]</scope>
    <source>
        <strain evidence="5">RIFCSPLOWO2_12_FULL_64_10</strain>
    </source>
</reference>
<dbReference type="Proteomes" id="UP000178606">
    <property type="component" value="Unassembled WGS sequence"/>
</dbReference>
<dbReference type="InterPro" id="IPR011990">
    <property type="entry name" value="TPR-like_helical_dom_sf"/>
</dbReference>
<feature type="repeat" description="TPR" evidence="3">
    <location>
        <begin position="66"/>
        <end position="99"/>
    </location>
</feature>
<accession>A0A1F6D1M9</accession>
<evidence type="ECO:0000256" key="2">
    <source>
        <dbReference type="ARBA" id="ARBA00022803"/>
    </source>
</evidence>
<keyword evidence="2 3" id="KW-0802">TPR repeat</keyword>
<dbReference type="Pfam" id="PF07719">
    <property type="entry name" value="TPR_2"/>
    <property type="match status" value="1"/>
</dbReference>
<dbReference type="AlphaFoldDB" id="A0A1F6D1M9"/>
<feature type="repeat" description="TPR" evidence="3">
    <location>
        <begin position="168"/>
        <end position="201"/>
    </location>
</feature>
<dbReference type="InterPro" id="IPR051012">
    <property type="entry name" value="CellSynth/LPSAsmb/PSIAsmb"/>
</dbReference>
<dbReference type="PANTHER" id="PTHR45586:SF1">
    <property type="entry name" value="LIPOPOLYSACCHARIDE ASSEMBLY PROTEIN B"/>
    <property type="match status" value="1"/>
</dbReference>
<organism evidence="4 5">
    <name type="scientific">Handelsmanbacteria sp. (strain RIFCSPLOWO2_12_FULL_64_10)</name>
    <dbReference type="NCBI Taxonomy" id="1817868"/>
    <lineage>
        <taxon>Bacteria</taxon>
        <taxon>Candidatus Handelsmaniibacteriota</taxon>
    </lineage>
</organism>
<dbReference type="PROSITE" id="PS50005">
    <property type="entry name" value="TPR"/>
    <property type="match status" value="4"/>
</dbReference>
<feature type="repeat" description="TPR" evidence="3">
    <location>
        <begin position="134"/>
        <end position="167"/>
    </location>
</feature>
<comment type="caution">
    <text evidence="4">The sequence shown here is derived from an EMBL/GenBank/DDBJ whole genome shotgun (WGS) entry which is preliminary data.</text>
</comment>
<dbReference type="EMBL" id="MFKF01000083">
    <property type="protein sequence ID" value="OGG55343.1"/>
    <property type="molecule type" value="Genomic_DNA"/>
</dbReference>
<feature type="repeat" description="TPR" evidence="3">
    <location>
        <begin position="237"/>
        <end position="270"/>
    </location>
</feature>
<protein>
    <submittedName>
        <fullName evidence="4">Uncharacterized protein</fullName>
    </submittedName>
</protein>
<dbReference type="PROSITE" id="PS50293">
    <property type="entry name" value="TPR_REGION"/>
    <property type="match status" value="2"/>
</dbReference>
<evidence type="ECO:0000313" key="5">
    <source>
        <dbReference type="Proteomes" id="UP000178606"/>
    </source>
</evidence>
<evidence type="ECO:0000313" key="4">
    <source>
        <dbReference type="EMBL" id="OGG55343.1"/>
    </source>
</evidence>
<proteinExistence type="predicted"/>
<dbReference type="SUPFAM" id="SSF48452">
    <property type="entry name" value="TPR-like"/>
    <property type="match status" value="1"/>
</dbReference>
<dbReference type="InterPro" id="IPR013105">
    <property type="entry name" value="TPR_2"/>
</dbReference>
<evidence type="ECO:0000256" key="3">
    <source>
        <dbReference type="PROSITE-ProRule" id="PRU00339"/>
    </source>
</evidence>